<evidence type="ECO:0000256" key="1">
    <source>
        <dbReference type="SAM" id="SignalP"/>
    </source>
</evidence>
<evidence type="ECO:0000259" key="2">
    <source>
        <dbReference type="Pfam" id="PF00149"/>
    </source>
</evidence>
<gene>
    <name evidence="3" type="ORF">LSG31_07995</name>
</gene>
<dbReference type="SUPFAM" id="SSF56300">
    <property type="entry name" value="Metallo-dependent phosphatases"/>
    <property type="match status" value="1"/>
</dbReference>
<dbReference type="EMBL" id="CP089291">
    <property type="protein sequence ID" value="UOF92126.1"/>
    <property type="molecule type" value="Genomic_DNA"/>
</dbReference>
<keyword evidence="1" id="KW-0732">Signal</keyword>
<feature type="chain" id="PRO_5047272324" evidence="1">
    <location>
        <begin position="27"/>
        <end position="327"/>
    </location>
</feature>
<dbReference type="Pfam" id="PF00149">
    <property type="entry name" value="Metallophos"/>
    <property type="match status" value="1"/>
</dbReference>
<dbReference type="PANTHER" id="PTHR43143:SF1">
    <property type="entry name" value="SERINE_THREONINE-PROTEIN PHOSPHATASE CPPED1"/>
    <property type="match status" value="1"/>
</dbReference>
<feature type="signal peptide" evidence="1">
    <location>
        <begin position="1"/>
        <end position="26"/>
    </location>
</feature>
<reference evidence="3" key="1">
    <citation type="submission" date="2021-12" db="EMBL/GenBank/DDBJ databases">
        <title>Alicyclobacillaceae gen. nov., sp. nov., isolated from chalcocite enrichment system.</title>
        <authorList>
            <person name="Jiang Z."/>
        </authorList>
    </citation>
    <scope>NUCLEOTIDE SEQUENCE</scope>
    <source>
        <strain evidence="3">MYW30-H2</strain>
    </source>
</reference>
<dbReference type="InterPro" id="IPR004843">
    <property type="entry name" value="Calcineurin-like_PHP"/>
</dbReference>
<organism evidence="3 4">
    <name type="scientific">Fodinisporobacter ferrooxydans</name>
    <dbReference type="NCBI Taxonomy" id="2901836"/>
    <lineage>
        <taxon>Bacteria</taxon>
        <taxon>Bacillati</taxon>
        <taxon>Bacillota</taxon>
        <taxon>Bacilli</taxon>
        <taxon>Bacillales</taxon>
        <taxon>Alicyclobacillaceae</taxon>
        <taxon>Fodinisporobacter</taxon>
    </lineage>
</organism>
<dbReference type="RefSeq" id="WP_347438811.1">
    <property type="nucleotide sequence ID" value="NZ_CP089291.1"/>
</dbReference>
<proteinExistence type="predicted"/>
<accession>A0ABY4CNQ0</accession>
<dbReference type="InterPro" id="IPR029052">
    <property type="entry name" value="Metallo-depent_PP-like"/>
</dbReference>
<name>A0ABY4CNQ0_9BACL</name>
<evidence type="ECO:0000313" key="3">
    <source>
        <dbReference type="EMBL" id="UOF92126.1"/>
    </source>
</evidence>
<protein>
    <submittedName>
        <fullName evidence="3">Metallophosphoesterase</fullName>
    </submittedName>
</protein>
<evidence type="ECO:0000313" key="4">
    <source>
        <dbReference type="Proteomes" id="UP000830167"/>
    </source>
</evidence>
<feature type="domain" description="Calcineurin-like phosphoesterase" evidence="2">
    <location>
        <begin position="35"/>
        <end position="238"/>
    </location>
</feature>
<dbReference type="PANTHER" id="PTHR43143">
    <property type="entry name" value="METALLOPHOSPHOESTERASE, CALCINEURIN SUPERFAMILY"/>
    <property type="match status" value="1"/>
</dbReference>
<dbReference type="InterPro" id="IPR051918">
    <property type="entry name" value="STPP_CPPED1"/>
</dbReference>
<keyword evidence="4" id="KW-1185">Reference proteome</keyword>
<dbReference type="Proteomes" id="UP000830167">
    <property type="component" value="Chromosome"/>
</dbReference>
<dbReference type="Gene3D" id="3.60.21.10">
    <property type="match status" value="1"/>
</dbReference>
<sequence length="327" mass="37534">MHWLRMGSVMFFFCLLMLCWGSAAFAAPVLEPPILRIAVLSDVHVMHTTDAWGRKAALKFEQALADIDSYAPDITIINGDITNGEPTDYRIFWDIVHRHKTGRIFASIGNHEYYRVHHATQWTDDDAKKLFRKEFGLNRLYYDQYMKGIHMVFLGSEAYTSLRAHHPDAAWISPEQVRWFKAQLQKQSKATLVFLHQPLQGTVDFSGDTTLQVLQSRELKQLAEAHTPLIWFSGHTHDSITGGDQSCLQHGVLYLGGGGTFTIHKRRLFPFPDAAREGYVFAKDTLSESESRLVTVFNDHVIVQVRDHIHKVWLPAYEIRYDLKSVH</sequence>